<dbReference type="SUPFAM" id="SSF141868">
    <property type="entry name" value="EAL domain-like"/>
    <property type="match status" value="1"/>
</dbReference>
<dbReference type="PROSITE" id="PS50883">
    <property type="entry name" value="EAL"/>
    <property type="match status" value="1"/>
</dbReference>
<sequence length="856" mass="93838">MENLGQDPSQGRSTSNQALTRATLLGCSGLLLALFLFTGLLLVYIALDQNLSAEQHNRLDIEKALQSLDSNARTTLKDYALWGDAYQHLHLQVDLDWAYTRQNFGPTLYHDLGFDGVFVISPAGRTVYSLVAGRLESMDARDWLGEQLAPLVQEVRSQAGGKAISRYHAIAGTPALVVADLLNPGNDPQVRADSGPQSVLIFVARLEPSRLLALGQGLGIEQLQVAGPVQAAALPSLTLPDGAGVLQWQPTRPGHQLLVLVMPLLLLAGLLAGIMAGFLLRRAGAAARVMDDQVQALRVSRSALLASEERFRDVAEAASDWIWEVDRHLCFTYLSERFEVVTGLSRESALGRPMNELLSSEQGSLLNWLAAPERRSQAILQCAYLDGHRQPRICRLSVRAMAAGGYRGTASDITEEVAARRRIEYLSQHDALTGLANRTRMQEFLEGKLLALPTLQEPLLMLSVDLDRFKPVNDLLGHAAGDQVLHEVSQRLAQCLRGEDLVARVGGDEFVLVVPGQVAQPEIEGLCRRLIERIEEPFYIAEHEVFISASIGIARAPVDASLAEELLRFADIALYEAKAAGRSTWRFYASDMNVRIIERRGLERDLRHAIEQDQLLLQFQPRYRLADGQLVGAEAVVHWRHPQRGLLGPEVFLPIAEDTGLILPLSNWVLHAACRAARAWPERLLLAVNLSAAEFQRGQLVARIRTVLGQSGLAPSRLVLEMTDKALLDDGRQVLEIMQGLKALGVQLLMDDFGSGYSALQYLRTFPLDGLKIDSSLVAGLGGNQAGHSIVQAIVDLGHALSLKVIAEGVESPEQYQALQDIQCDQAQGPHLSPPLDSDAWVRLCTELSQASRFTT</sequence>
<feature type="transmembrane region" description="Helical" evidence="1">
    <location>
        <begin position="22"/>
        <end position="47"/>
    </location>
</feature>
<dbReference type="InterPro" id="IPR035965">
    <property type="entry name" value="PAS-like_dom_sf"/>
</dbReference>
<dbReference type="NCBIfam" id="TIGR00254">
    <property type="entry name" value="GGDEF"/>
    <property type="match status" value="1"/>
</dbReference>
<dbReference type="PROSITE" id="PS50112">
    <property type="entry name" value="PAS"/>
    <property type="match status" value="1"/>
</dbReference>
<dbReference type="PANTHER" id="PTHR44757">
    <property type="entry name" value="DIGUANYLATE CYCLASE DGCP"/>
    <property type="match status" value="1"/>
</dbReference>
<dbReference type="Gene3D" id="3.30.70.270">
    <property type="match status" value="1"/>
</dbReference>
<dbReference type="CDD" id="cd01949">
    <property type="entry name" value="GGDEF"/>
    <property type="match status" value="1"/>
</dbReference>
<dbReference type="InterPro" id="IPR035919">
    <property type="entry name" value="EAL_sf"/>
</dbReference>
<reference evidence="5 6" key="1">
    <citation type="submission" date="2018-06" db="EMBL/GenBank/DDBJ databases">
        <title>Pseudomonas diversity within urban Lake Michigan freshwaters.</title>
        <authorList>
            <person name="Batrich M."/>
            <person name="Hatzopoulos T."/>
            <person name="Putonti C."/>
        </authorList>
    </citation>
    <scope>NUCLEOTIDE SEQUENCE [LARGE SCALE GENOMIC DNA]</scope>
    <source>
        <strain evidence="5 6">MB-090624</strain>
    </source>
</reference>
<organism evidence="5 6">
    <name type="scientific">Pseudomonas protegens</name>
    <dbReference type="NCBI Taxonomy" id="380021"/>
    <lineage>
        <taxon>Bacteria</taxon>
        <taxon>Pseudomonadati</taxon>
        <taxon>Pseudomonadota</taxon>
        <taxon>Gammaproteobacteria</taxon>
        <taxon>Pseudomonadales</taxon>
        <taxon>Pseudomonadaceae</taxon>
        <taxon>Pseudomonas</taxon>
    </lineage>
</organism>
<dbReference type="CDD" id="cd00130">
    <property type="entry name" value="PAS"/>
    <property type="match status" value="1"/>
</dbReference>
<dbReference type="SUPFAM" id="SSF55073">
    <property type="entry name" value="Nucleotide cyclase"/>
    <property type="match status" value="1"/>
</dbReference>
<dbReference type="EMBL" id="QJRN01000003">
    <property type="protein sequence ID" value="PYC41269.1"/>
    <property type="molecule type" value="Genomic_DNA"/>
</dbReference>
<feature type="domain" description="GGDEF" evidence="4">
    <location>
        <begin position="457"/>
        <end position="590"/>
    </location>
</feature>
<dbReference type="Pfam" id="PF05228">
    <property type="entry name" value="CHASE4"/>
    <property type="match status" value="1"/>
</dbReference>
<evidence type="ECO:0000313" key="6">
    <source>
        <dbReference type="Proteomes" id="UP000248188"/>
    </source>
</evidence>
<protein>
    <submittedName>
        <fullName evidence="5">Diguanylate cyclase</fullName>
    </submittedName>
</protein>
<dbReference type="Proteomes" id="UP000248188">
    <property type="component" value="Unassembled WGS sequence"/>
</dbReference>
<dbReference type="InterPro" id="IPR001633">
    <property type="entry name" value="EAL_dom"/>
</dbReference>
<dbReference type="InterPro" id="IPR000160">
    <property type="entry name" value="GGDEF_dom"/>
</dbReference>
<dbReference type="SMART" id="SM00267">
    <property type="entry name" value="GGDEF"/>
    <property type="match status" value="1"/>
</dbReference>
<feature type="domain" description="PAS" evidence="2">
    <location>
        <begin position="307"/>
        <end position="361"/>
    </location>
</feature>
<dbReference type="SUPFAM" id="SSF55785">
    <property type="entry name" value="PYP-like sensor domain (PAS domain)"/>
    <property type="match status" value="1"/>
</dbReference>
<dbReference type="InterPro" id="IPR029787">
    <property type="entry name" value="Nucleotide_cyclase"/>
</dbReference>
<dbReference type="PANTHER" id="PTHR44757:SF10">
    <property type="entry name" value="MEMBRANE PROTEIN"/>
    <property type="match status" value="1"/>
</dbReference>
<proteinExistence type="predicted"/>
<dbReference type="PROSITE" id="PS50887">
    <property type="entry name" value="GGDEF"/>
    <property type="match status" value="1"/>
</dbReference>
<dbReference type="Gene3D" id="3.30.450.20">
    <property type="entry name" value="PAS domain"/>
    <property type="match status" value="1"/>
</dbReference>
<dbReference type="NCBIfam" id="TIGR00229">
    <property type="entry name" value="sensory_box"/>
    <property type="match status" value="1"/>
</dbReference>
<dbReference type="InterPro" id="IPR000014">
    <property type="entry name" value="PAS"/>
</dbReference>
<evidence type="ECO:0000259" key="2">
    <source>
        <dbReference type="PROSITE" id="PS50112"/>
    </source>
</evidence>
<dbReference type="InterPro" id="IPR043128">
    <property type="entry name" value="Rev_trsase/Diguanyl_cyclase"/>
</dbReference>
<dbReference type="GO" id="GO:0006355">
    <property type="term" value="P:regulation of DNA-templated transcription"/>
    <property type="evidence" value="ECO:0007669"/>
    <property type="project" value="InterPro"/>
</dbReference>
<dbReference type="InterPro" id="IPR052155">
    <property type="entry name" value="Biofilm_reg_signaling"/>
</dbReference>
<dbReference type="Gene3D" id="3.20.20.450">
    <property type="entry name" value="EAL domain"/>
    <property type="match status" value="1"/>
</dbReference>
<keyword evidence="1" id="KW-0472">Membrane</keyword>
<evidence type="ECO:0000313" key="5">
    <source>
        <dbReference type="EMBL" id="PYC41269.1"/>
    </source>
</evidence>
<name>A0A9Q6IJ01_9PSED</name>
<dbReference type="InterPro" id="IPR007892">
    <property type="entry name" value="CHASE4"/>
</dbReference>
<evidence type="ECO:0000259" key="4">
    <source>
        <dbReference type="PROSITE" id="PS50887"/>
    </source>
</evidence>
<feature type="transmembrane region" description="Helical" evidence="1">
    <location>
        <begin position="257"/>
        <end position="280"/>
    </location>
</feature>
<dbReference type="AlphaFoldDB" id="A0A9Q6IJ01"/>
<accession>A0A9Q6IJ01</accession>
<comment type="caution">
    <text evidence="5">The sequence shown here is derived from an EMBL/GenBank/DDBJ whole genome shotgun (WGS) entry which is preliminary data.</text>
</comment>
<evidence type="ECO:0000256" key="1">
    <source>
        <dbReference type="SAM" id="Phobius"/>
    </source>
</evidence>
<dbReference type="Pfam" id="PF00563">
    <property type="entry name" value="EAL"/>
    <property type="match status" value="1"/>
</dbReference>
<dbReference type="CDD" id="cd01948">
    <property type="entry name" value="EAL"/>
    <property type="match status" value="1"/>
</dbReference>
<dbReference type="SMART" id="SM00052">
    <property type="entry name" value="EAL"/>
    <property type="match status" value="1"/>
</dbReference>
<feature type="domain" description="EAL" evidence="3">
    <location>
        <begin position="599"/>
        <end position="849"/>
    </location>
</feature>
<evidence type="ECO:0000259" key="3">
    <source>
        <dbReference type="PROSITE" id="PS50883"/>
    </source>
</evidence>
<gene>
    <name evidence="5" type="ORF">DMX08_05820</name>
</gene>
<keyword evidence="1" id="KW-1133">Transmembrane helix</keyword>
<dbReference type="Pfam" id="PF00989">
    <property type="entry name" value="PAS"/>
    <property type="match status" value="1"/>
</dbReference>
<dbReference type="RefSeq" id="WP_110651537.1">
    <property type="nucleotide sequence ID" value="NZ_JAUTCJ010000001.1"/>
</dbReference>
<dbReference type="InterPro" id="IPR013767">
    <property type="entry name" value="PAS_fold"/>
</dbReference>
<dbReference type="SMART" id="SM00091">
    <property type="entry name" value="PAS"/>
    <property type="match status" value="1"/>
</dbReference>
<keyword evidence="1" id="KW-0812">Transmembrane</keyword>
<dbReference type="Pfam" id="PF00990">
    <property type="entry name" value="GGDEF"/>
    <property type="match status" value="1"/>
</dbReference>